<name>A0ABR2G4I4_9ROSI</name>
<protein>
    <submittedName>
        <fullName evidence="3">Uncharacterized protein</fullName>
    </submittedName>
</protein>
<dbReference type="Proteomes" id="UP001472677">
    <property type="component" value="Unassembled WGS sequence"/>
</dbReference>
<accession>A0ABR2G4I4</accession>
<gene>
    <name evidence="3" type="ORF">V6N12_046057</name>
</gene>
<evidence type="ECO:0000313" key="4">
    <source>
        <dbReference type="Proteomes" id="UP001472677"/>
    </source>
</evidence>
<feature type="chain" id="PRO_5047326259" evidence="2">
    <location>
        <begin position="17"/>
        <end position="69"/>
    </location>
</feature>
<keyword evidence="2" id="KW-0732">Signal</keyword>
<comment type="caution">
    <text evidence="3">The sequence shown here is derived from an EMBL/GenBank/DDBJ whole genome shotgun (WGS) entry which is preliminary data.</text>
</comment>
<keyword evidence="4" id="KW-1185">Reference proteome</keyword>
<organism evidence="3 4">
    <name type="scientific">Hibiscus sabdariffa</name>
    <name type="common">roselle</name>
    <dbReference type="NCBI Taxonomy" id="183260"/>
    <lineage>
        <taxon>Eukaryota</taxon>
        <taxon>Viridiplantae</taxon>
        <taxon>Streptophyta</taxon>
        <taxon>Embryophyta</taxon>
        <taxon>Tracheophyta</taxon>
        <taxon>Spermatophyta</taxon>
        <taxon>Magnoliopsida</taxon>
        <taxon>eudicotyledons</taxon>
        <taxon>Gunneridae</taxon>
        <taxon>Pentapetalae</taxon>
        <taxon>rosids</taxon>
        <taxon>malvids</taxon>
        <taxon>Malvales</taxon>
        <taxon>Malvaceae</taxon>
        <taxon>Malvoideae</taxon>
        <taxon>Hibiscus</taxon>
    </lineage>
</organism>
<feature type="region of interest" description="Disordered" evidence="1">
    <location>
        <begin position="30"/>
        <end position="56"/>
    </location>
</feature>
<feature type="compositionally biased region" description="Basic and acidic residues" evidence="1">
    <location>
        <begin position="30"/>
        <end position="39"/>
    </location>
</feature>
<evidence type="ECO:0000313" key="3">
    <source>
        <dbReference type="EMBL" id="KAK8593984.1"/>
    </source>
</evidence>
<dbReference type="EMBL" id="JBBPBM010000003">
    <property type="protein sequence ID" value="KAK8593984.1"/>
    <property type="molecule type" value="Genomic_DNA"/>
</dbReference>
<sequence>MGLCLLMSMPLTILLMDRLWHLYFPRRDSLESSDKHDDEAPNVGAHSKADGESGVCEQADRALIEAEMV</sequence>
<reference evidence="3 4" key="1">
    <citation type="journal article" date="2024" name="G3 (Bethesda)">
        <title>Genome assembly of Hibiscus sabdariffa L. provides insights into metabolisms of medicinal natural products.</title>
        <authorList>
            <person name="Kim T."/>
        </authorList>
    </citation>
    <scope>NUCLEOTIDE SEQUENCE [LARGE SCALE GENOMIC DNA]</scope>
    <source>
        <strain evidence="3">TK-2024</strain>
        <tissue evidence="3">Old leaves</tissue>
    </source>
</reference>
<evidence type="ECO:0000256" key="1">
    <source>
        <dbReference type="SAM" id="MobiDB-lite"/>
    </source>
</evidence>
<proteinExistence type="predicted"/>
<feature type="signal peptide" evidence="2">
    <location>
        <begin position="1"/>
        <end position="16"/>
    </location>
</feature>
<evidence type="ECO:0000256" key="2">
    <source>
        <dbReference type="SAM" id="SignalP"/>
    </source>
</evidence>